<dbReference type="RefSeq" id="XP_017548789.1">
    <property type="nucleotide sequence ID" value="XM_017693300.2"/>
</dbReference>
<keyword evidence="13" id="KW-0325">Glycoprotein</keyword>
<dbReference type="FunFam" id="2.60.40.10:FF:000010">
    <property type="entry name" value="receptor-type tyrosine-protein phosphatase delta isoform X1"/>
    <property type="match status" value="1"/>
</dbReference>
<dbReference type="InterPro" id="IPR003598">
    <property type="entry name" value="Ig_sub2"/>
</dbReference>
<dbReference type="InterPro" id="IPR016130">
    <property type="entry name" value="Tyr_Pase_AS"/>
</dbReference>
<keyword evidence="8" id="KW-0904">Protein phosphatase</keyword>
<evidence type="ECO:0000256" key="18">
    <source>
        <dbReference type="SAM" id="SignalP"/>
    </source>
</evidence>
<feature type="signal peptide" evidence="18">
    <location>
        <begin position="1"/>
        <end position="30"/>
    </location>
</feature>
<dbReference type="FunFam" id="2.60.40.10:FF:000128">
    <property type="entry name" value="receptor-type tyrosine-protein phosphatase delta isoform X2"/>
    <property type="match status" value="1"/>
</dbReference>
<dbReference type="InterPro" id="IPR050713">
    <property type="entry name" value="RTP_Phos/Ushers"/>
</dbReference>
<evidence type="ECO:0000259" key="21">
    <source>
        <dbReference type="PROSITE" id="PS50835"/>
    </source>
</evidence>
<dbReference type="PROSITE" id="PS50835">
    <property type="entry name" value="IG_LIKE"/>
    <property type="match status" value="3"/>
</dbReference>
<feature type="domain" description="Ig-like" evidence="21">
    <location>
        <begin position="136"/>
        <end position="225"/>
    </location>
</feature>
<evidence type="ECO:0000256" key="1">
    <source>
        <dbReference type="ARBA" id="ARBA00004479"/>
    </source>
</evidence>
<keyword evidence="4 17" id="KW-0812">Transmembrane</keyword>
<dbReference type="InterPro" id="IPR029021">
    <property type="entry name" value="Prot-tyrosine_phosphatase-like"/>
</dbReference>
<dbReference type="GeneTree" id="ENSGT00940000153617"/>
<dbReference type="InterPro" id="IPR013098">
    <property type="entry name" value="Ig_I-set"/>
</dbReference>
<dbReference type="SMART" id="SM00060">
    <property type="entry name" value="FN3"/>
    <property type="match status" value="8"/>
</dbReference>
<evidence type="ECO:0000256" key="8">
    <source>
        <dbReference type="ARBA" id="ARBA00022912"/>
    </source>
</evidence>
<dbReference type="Gene3D" id="3.90.190.10">
    <property type="entry name" value="Protein tyrosine phosphatase superfamily"/>
    <property type="match status" value="2"/>
</dbReference>
<feature type="domain" description="Fibronectin type-III" evidence="22">
    <location>
        <begin position="928"/>
        <end position="1023"/>
    </location>
</feature>
<dbReference type="PANTHER" id="PTHR46957">
    <property type="entry name" value="CYTOKINE RECEPTOR"/>
    <property type="match status" value="1"/>
</dbReference>
<dbReference type="GeneID" id="108424966"/>
<dbReference type="GO" id="GO:0004725">
    <property type="term" value="F:protein tyrosine phosphatase activity"/>
    <property type="evidence" value="ECO:0007669"/>
    <property type="project" value="UniProtKB-EC"/>
</dbReference>
<dbReference type="SMART" id="SM00408">
    <property type="entry name" value="IGc2"/>
    <property type="match status" value="3"/>
</dbReference>
<comment type="subcellular location">
    <subcellularLocation>
        <location evidence="1">Membrane</location>
        <topology evidence="1">Single-pass type I membrane protein</topology>
    </subcellularLocation>
</comment>
<feature type="domain" description="Fibronectin type-III" evidence="22">
    <location>
        <begin position="519"/>
        <end position="609"/>
    </location>
</feature>
<feature type="region of interest" description="Disordered" evidence="16">
    <location>
        <begin position="403"/>
        <end position="422"/>
    </location>
</feature>
<dbReference type="InterPro" id="IPR013783">
    <property type="entry name" value="Ig-like_fold"/>
</dbReference>
<dbReference type="SUPFAM" id="SSF48726">
    <property type="entry name" value="Immunoglobulin"/>
    <property type="match status" value="3"/>
</dbReference>
<dbReference type="FunFam" id="2.60.40.10:FF:000036">
    <property type="entry name" value="receptor-type tyrosine-protein phosphatase delta isoform X1"/>
    <property type="match status" value="1"/>
</dbReference>
<dbReference type="Pfam" id="PF13927">
    <property type="entry name" value="Ig_3"/>
    <property type="match status" value="2"/>
</dbReference>
<evidence type="ECO:0000313" key="24">
    <source>
        <dbReference type="Proteomes" id="UP001501920"/>
    </source>
</evidence>
<keyword evidence="6" id="KW-0677">Repeat</keyword>
<evidence type="ECO:0000256" key="15">
    <source>
        <dbReference type="ARBA" id="ARBA00051722"/>
    </source>
</evidence>
<keyword evidence="14" id="KW-0393">Immunoglobulin domain</keyword>
<feature type="domain" description="Fibronectin type-III" evidence="22">
    <location>
        <begin position="326"/>
        <end position="416"/>
    </location>
</feature>
<reference evidence="23 24" key="1">
    <citation type="submission" date="2020-10" db="EMBL/GenBank/DDBJ databases">
        <title>Pygocentrus nattereri (red-bellied piranha) genome, fPygNat1, primary haplotype.</title>
        <authorList>
            <person name="Myers G."/>
            <person name="Meyer A."/>
            <person name="Karagic N."/>
            <person name="Pippel M."/>
            <person name="Winkler S."/>
            <person name="Tracey A."/>
            <person name="Wood J."/>
            <person name="Formenti G."/>
            <person name="Howe K."/>
            <person name="Fedrigo O."/>
            <person name="Jarvis E.D."/>
        </authorList>
    </citation>
    <scope>NUCLEOTIDE SEQUENCE [LARGE SCALE GENOMIC DNA]</scope>
</reference>
<name>A0A3B4D0Z0_PYGNA</name>
<dbReference type="FunFam" id="3.90.190.10:FF:000001">
    <property type="entry name" value="Receptor-type tyrosine-protein phosphatase F isoform A"/>
    <property type="match status" value="1"/>
</dbReference>
<evidence type="ECO:0000256" key="5">
    <source>
        <dbReference type="ARBA" id="ARBA00022729"/>
    </source>
</evidence>
<dbReference type="CTD" id="140820"/>
<reference evidence="23" key="3">
    <citation type="submission" date="2025-09" db="UniProtKB">
        <authorList>
            <consortium name="Ensembl"/>
        </authorList>
    </citation>
    <scope>IDENTIFICATION</scope>
</reference>
<dbReference type="FunFam" id="2.60.40.10:FF:000015">
    <property type="entry name" value="receptor-type tyrosine-protein phosphatase delta isoform X2"/>
    <property type="match status" value="1"/>
</dbReference>
<dbReference type="CDD" id="cd00063">
    <property type="entry name" value="FN3"/>
    <property type="match status" value="8"/>
</dbReference>
<evidence type="ECO:0000256" key="12">
    <source>
        <dbReference type="ARBA" id="ARBA00023170"/>
    </source>
</evidence>
<dbReference type="InterPro" id="IPR000242">
    <property type="entry name" value="PTP_cat"/>
</dbReference>
<keyword evidence="12" id="KW-0675">Receptor</keyword>
<comment type="similarity">
    <text evidence="2">Belongs to the protein-tyrosine phosphatase family. Receptor class 2A subfamily.</text>
</comment>
<feature type="domain" description="Fibronectin type-III" evidence="22">
    <location>
        <begin position="719"/>
        <end position="827"/>
    </location>
</feature>
<dbReference type="InterPro" id="IPR000387">
    <property type="entry name" value="Tyr_Pase_dom"/>
</dbReference>
<evidence type="ECO:0000256" key="9">
    <source>
        <dbReference type="ARBA" id="ARBA00022989"/>
    </source>
</evidence>
<feature type="domain" description="Tyrosine specific protein phosphatases" evidence="20">
    <location>
        <begin position="1852"/>
        <end position="1925"/>
    </location>
</feature>
<feature type="domain" description="Tyrosine-protein phosphatase" evidence="19">
    <location>
        <begin position="1388"/>
        <end position="1643"/>
    </location>
</feature>
<dbReference type="Pfam" id="PF07679">
    <property type="entry name" value="I-set"/>
    <property type="match status" value="1"/>
</dbReference>
<dbReference type="EC" id="3.1.3.48" evidence="3"/>
<keyword evidence="5 18" id="KW-0732">Signal</keyword>
<evidence type="ECO:0000313" key="23">
    <source>
        <dbReference type="Ensembl" id="ENSPNAP00000016519.2"/>
    </source>
</evidence>
<keyword evidence="24" id="KW-1185">Reference proteome</keyword>
<evidence type="ECO:0000259" key="19">
    <source>
        <dbReference type="PROSITE" id="PS50055"/>
    </source>
</evidence>
<feature type="domain" description="Fibronectin type-III" evidence="22">
    <location>
        <begin position="614"/>
        <end position="714"/>
    </location>
</feature>
<evidence type="ECO:0000256" key="17">
    <source>
        <dbReference type="SAM" id="Phobius"/>
    </source>
</evidence>
<dbReference type="GO" id="GO:0005886">
    <property type="term" value="C:plasma membrane"/>
    <property type="evidence" value="ECO:0007669"/>
    <property type="project" value="UniProtKB-ARBA"/>
</dbReference>
<protein>
    <recommendedName>
        <fullName evidence="3">protein-tyrosine-phosphatase</fullName>
        <ecNumber evidence="3">3.1.3.48</ecNumber>
    </recommendedName>
</protein>
<dbReference type="OrthoDB" id="10253954at2759"/>
<sequence length="1943" mass="217106">MVPAGRLPYLATLLSLSGLLLSPLLSGSLALSAPRFTKVPVDMIGVSGGVVSFVCQATGDPKPRVTWNKKGKRVNSQRIETIEFDEGAGAVLRIQPLRAPRDENIYECVAENSEGEVSVQAKLTIIREDLLPSGFPNIDMGPQLKVVERTRTANMLCAASGNPDPEITWFKDFLPIDPSTSNGRIKQLRSGALQIENTEETDQGKYECVASNVEGVRYSSPANLYVRELREVRRVPPRFSILPASHEIMPGGSVNITCVAVGSPMPYVKWMLNSEDLTPEDDMPVGRNVLELNNVRESANYTCVAMSSLGIIEAVSQIIVKSLPKPPGTPIVTETTATSITITWDSGNPEPVLHYNIQYRAKSPESKFETMESIATTRYSIGGLSPNTEYEIRVSAVNTIGQGPASEPVEARTGEQAPASPPRNIQARIISHSTMMVRWEEPEEPNGQIKGYRVYYTMDPSQSMNLWQIHNVQDSMITTIQNLVASETYTIRVLAFTSVGDGPFSDPIHVKVLQGVPGQPSRFQISEVSDTAIELTWEPAFEKEGIISYELRYKEGSQGNLITKTFGPSSSYMVEGLRPNVEYYFSLAAVSKKGIGAFTNEISQKTSQAKPSAPPQEIKCSSPSSTSLLVSWRPPPAESQNGLLAGYIVRYTMVGGGAESRAELAEELQVPPTSSQITLQRLEKWTMYQITVAAATAMGPGPESPALTCRTDEDVPGAPPRRVEVEVINSTALKVMWRSLLPGRQHGQIRGYQVHYVRVENGEARGLPLIKDVMLADAQWETDDTAEYEMVIGGLQPDTTYSITVAAYTTKGDGTRSKPKLVVTKGAVPGPPSLWVHQDSENSAVVRWLPPEVIPPGLDLLGYRLQFGRKDVLPLATLEFDPEEQEYSVPSMHRGASYIFKLSAKSRSGFGEEAAQELNLPEEVPRGYPQITEGSNITCCSVYFSWLPPVLAERNGAITEYTLAYQEAGTSGIPLELRLPASENSFTLNSLKPNSIYDVKIRAHTSVGPGPYSPSVQYRTVALVTDVPKNFTVKLVTKTTALLTWKFYDSRSPYRCTIDYSRQKVDIDARMTKALITNLRPNTTYEFHIACPDSSDGGPRLRAAARTAPSILVNKPELDMRREPDNTVTIILPPLETRDMIKSIYVVVVPLKKGRVPMKHAMNPDEIDLEELFRDMIVKQRHVRTTRQLRQVDLKKPYIAASFKPTTIPPTFTLGNQMVYNGFENRALEARQDYVFFILAELINSTGTKMFVSSPYTDTITAPDVDPQPMETGGDGLIWVVGPVLAVVFIICIVIAILLYKNKPDSSKRKESEPRTKCLLNNAEITPHRPTDPVEMRRINFQTPDSGLSSPLSEAAFDYESMMNHPPIPIAELAEHTELLKANDNLKLSQEYESIDPGQQFTWEHSNLEVNKPKNRYANVIAYDHSRVILAPIEGITGSDYINANYIDGYRKQNAYIATQGPLPETFGDFWRMVWEQRSATVVMMTRLEEKSRIKCDQYWPSRGTETYGMTQVTLLDTIELATFCVRTFSLHKNGSSEKREVRQFQFTAWPDHGVPEYPTPFLAFLRRVKTCNPPDAGPIIAHCSAGVGRTGCFIVIDAMLERIKHEKTVDIYGHVTLMRAQRNYMVQTEDQYSFIHDALLEAVACGNTEVAARSLFSYIQKLAQVEPGEHVTGMELEFKRLANSKAHTSRFISANLPCNKFKNRLVNIMPYETTRVCLQPIRGLEGSDYINASFIDGYRQQKAYIATQGPLAETTEDFWRMLWENNSTIVVMLTKLREMGREKCHQYWPAERSARYQYFVVDPMAEYNMPQYILREFKVTDARDGQSRTVRQFQFTDWPEQGVPKSGEGFIDFIGQVHKTKEQFGQDGPISVHCSAGVGRTGVFITLSIVLERMRYEGVVDIFQTVKMLRTQRPAMVQTEDEYQFCYQAALEYLGSFDHYAT</sequence>
<evidence type="ECO:0000256" key="10">
    <source>
        <dbReference type="ARBA" id="ARBA00023136"/>
    </source>
</evidence>
<feature type="domain" description="Tyrosine-protein phosphatase" evidence="19">
    <location>
        <begin position="1675"/>
        <end position="1934"/>
    </location>
</feature>
<evidence type="ECO:0000256" key="6">
    <source>
        <dbReference type="ARBA" id="ARBA00022737"/>
    </source>
</evidence>
<evidence type="ECO:0000256" key="16">
    <source>
        <dbReference type="SAM" id="MobiDB-lite"/>
    </source>
</evidence>
<dbReference type="InterPro" id="IPR007110">
    <property type="entry name" value="Ig-like_dom"/>
</dbReference>
<dbReference type="SMART" id="SM00409">
    <property type="entry name" value="IG"/>
    <property type="match status" value="3"/>
</dbReference>
<evidence type="ECO:0000256" key="3">
    <source>
        <dbReference type="ARBA" id="ARBA00013064"/>
    </source>
</evidence>
<feature type="chain" id="PRO_5043624293" description="protein-tyrosine-phosphatase" evidence="18">
    <location>
        <begin position="31"/>
        <end position="1943"/>
    </location>
</feature>
<dbReference type="PROSITE" id="PS50056">
    <property type="entry name" value="TYR_PHOSPHATASE_2"/>
    <property type="match status" value="2"/>
</dbReference>
<dbReference type="PANTHER" id="PTHR46957:SF6">
    <property type="entry name" value="PROTEIN-TYROSINE-PHOSPHATASE"/>
    <property type="match status" value="1"/>
</dbReference>
<feature type="domain" description="Ig-like" evidence="21">
    <location>
        <begin position="237"/>
        <end position="316"/>
    </location>
</feature>
<keyword evidence="10 17" id="KW-0472">Membrane</keyword>
<dbReference type="PROSITE" id="PS50853">
    <property type="entry name" value="FN3"/>
    <property type="match status" value="8"/>
</dbReference>
<feature type="domain" description="Fibronectin type-III" evidence="22">
    <location>
        <begin position="421"/>
        <end position="515"/>
    </location>
</feature>
<evidence type="ECO:0000259" key="20">
    <source>
        <dbReference type="PROSITE" id="PS50056"/>
    </source>
</evidence>
<dbReference type="CDD" id="cd05738">
    <property type="entry name" value="IgI_2_RPTP_IIa_LAR_like"/>
    <property type="match status" value="1"/>
</dbReference>
<dbReference type="FunFam" id="2.60.40.10:FF:000027">
    <property type="entry name" value="receptor-type tyrosine-protein phosphatase delta isoform X1"/>
    <property type="match status" value="1"/>
</dbReference>
<dbReference type="FunFam" id="2.60.40.10:FF:000098">
    <property type="entry name" value="receptor-type tyrosine-protein phosphatase F isoform X1"/>
    <property type="match status" value="1"/>
</dbReference>
<keyword evidence="7" id="KW-0378">Hydrolase</keyword>
<dbReference type="InterPro" id="IPR036116">
    <property type="entry name" value="FN3_sf"/>
</dbReference>
<feature type="domain" description="Fibronectin type-III" evidence="22">
    <location>
        <begin position="1027"/>
        <end position="1111"/>
    </location>
</feature>
<dbReference type="InterPro" id="IPR003595">
    <property type="entry name" value="Tyr_Pase_cat"/>
</dbReference>
<feature type="transmembrane region" description="Helical" evidence="17">
    <location>
        <begin position="1277"/>
        <end position="1300"/>
    </location>
</feature>
<dbReference type="FunFam" id="2.60.40.10:FF:000023">
    <property type="entry name" value="receptor-type tyrosine-protein phosphatase delta isoform X2"/>
    <property type="match status" value="1"/>
</dbReference>
<proteinExistence type="inferred from homology"/>
<evidence type="ECO:0000256" key="13">
    <source>
        <dbReference type="ARBA" id="ARBA00023180"/>
    </source>
</evidence>
<dbReference type="SUPFAM" id="SSF49265">
    <property type="entry name" value="Fibronectin type III"/>
    <property type="match status" value="5"/>
</dbReference>
<dbReference type="Gene3D" id="2.60.40.10">
    <property type="entry name" value="Immunoglobulins"/>
    <property type="match status" value="11"/>
</dbReference>
<dbReference type="GO" id="GO:0050808">
    <property type="term" value="P:synapse organization"/>
    <property type="evidence" value="ECO:0007669"/>
    <property type="project" value="UniProtKB-ARBA"/>
</dbReference>
<dbReference type="CDD" id="cd05739">
    <property type="entry name" value="IgI_3_RPTP_IIa_LAR_like"/>
    <property type="match status" value="1"/>
</dbReference>
<dbReference type="FunFam" id="3.90.190.10:FF:000002">
    <property type="entry name" value="receptor-type tyrosine-protein phosphatase delta isoform X2"/>
    <property type="match status" value="1"/>
</dbReference>
<dbReference type="SUPFAM" id="SSF52799">
    <property type="entry name" value="(Phosphotyrosine protein) phosphatases II"/>
    <property type="match status" value="2"/>
</dbReference>
<organism evidence="23 24">
    <name type="scientific">Pygocentrus nattereri</name>
    <name type="common">Red-bellied piranha</name>
    <dbReference type="NCBI Taxonomy" id="42514"/>
    <lineage>
        <taxon>Eukaryota</taxon>
        <taxon>Metazoa</taxon>
        <taxon>Chordata</taxon>
        <taxon>Craniata</taxon>
        <taxon>Vertebrata</taxon>
        <taxon>Euteleostomi</taxon>
        <taxon>Actinopterygii</taxon>
        <taxon>Neopterygii</taxon>
        <taxon>Teleostei</taxon>
        <taxon>Ostariophysi</taxon>
        <taxon>Characiformes</taxon>
        <taxon>Characoidei</taxon>
        <taxon>Pygocentrus</taxon>
    </lineage>
</organism>
<feature type="domain" description="Tyrosine specific protein phosphatases" evidence="20">
    <location>
        <begin position="1563"/>
        <end position="1634"/>
    </location>
</feature>
<dbReference type="SMART" id="SM00194">
    <property type="entry name" value="PTPc"/>
    <property type="match status" value="2"/>
</dbReference>
<dbReference type="PRINTS" id="PR00700">
    <property type="entry name" value="PRTYPHPHTASE"/>
</dbReference>
<reference evidence="23" key="2">
    <citation type="submission" date="2025-08" db="UniProtKB">
        <authorList>
            <consortium name="Ensembl"/>
        </authorList>
    </citation>
    <scope>IDENTIFICATION</scope>
</reference>
<keyword evidence="11" id="KW-1015">Disulfide bond</keyword>
<dbReference type="FunFam" id="2.60.40.10:FF:000068">
    <property type="entry name" value="receptor-type tyrosine-protein phosphatase delta isoform X1"/>
    <property type="match status" value="1"/>
</dbReference>
<accession>A0A3B4D0Z0</accession>
<dbReference type="PROSITE" id="PS50055">
    <property type="entry name" value="TYR_PHOSPHATASE_PTP"/>
    <property type="match status" value="2"/>
</dbReference>
<evidence type="ECO:0000256" key="14">
    <source>
        <dbReference type="ARBA" id="ARBA00023319"/>
    </source>
</evidence>
<dbReference type="Ensembl" id="ENSPNAT00000038153.2">
    <property type="protein sequence ID" value="ENSPNAP00000016519.2"/>
    <property type="gene ID" value="ENSPNAG00000022996.2"/>
</dbReference>
<feature type="domain" description="Fibronectin type-III" evidence="22">
    <location>
        <begin position="828"/>
        <end position="927"/>
    </location>
</feature>
<evidence type="ECO:0000256" key="7">
    <source>
        <dbReference type="ARBA" id="ARBA00022801"/>
    </source>
</evidence>
<feature type="domain" description="Ig-like" evidence="21">
    <location>
        <begin position="34"/>
        <end position="124"/>
    </location>
</feature>
<dbReference type="Pfam" id="PF00041">
    <property type="entry name" value="fn3"/>
    <property type="match status" value="7"/>
</dbReference>
<dbReference type="InterPro" id="IPR036179">
    <property type="entry name" value="Ig-like_dom_sf"/>
</dbReference>
<evidence type="ECO:0000256" key="2">
    <source>
        <dbReference type="ARBA" id="ARBA00010504"/>
    </source>
</evidence>
<dbReference type="CDD" id="cd14625">
    <property type="entry name" value="R-PTPc-S-1"/>
    <property type="match status" value="1"/>
</dbReference>
<comment type="catalytic activity">
    <reaction evidence="15">
        <text>O-phospho-L-tyrosyl-[protein] + H2O = L-tyrosyl-[protein] + phosphate</text>
        <dbReference type="Rhea" id="RHEA:10684"/>
        <dbReference type="Rhea" id="RHEA-COMP:10136"/>
        <dbReference type="Rhea" id="RHEA-COMP:20101"/>
        <dbReference type="ChEBI" id="CHEBI:15377"/>
        <dbReference type="ChEBI" id="CHEBI:43474"/>
        <dbReference type="ChEBI" id="CHEBI:46858"/>
        <dbReference type="ChEBI" id="CHEBI:61978"/>
        <dbReference type="EC" id="3.1.3.48"/>
    </reaction>
</comment>
<dbReference type="FunFam" id="2.60.40.10:FF:003023">
    <property type="entry name" value="Protein tyrosine phosphatase, receptor type, s, a"/>
    <property type="match status" value="1"/>
</dbReference>
<dbReference type="Proteomes" id="UP001501920">
    <property type="component" value="Chromosome 15"/>
</dbReference>
<dbReference type="FunFam" id="2.60.40.10:FF:000066">
    <property type="entry name" value="receptor-type tyrosine-protein phosphatase delta isoform X1"/>
    <property type="match status" value="1"/>
</dbReference>
<evidence type="ECO:0000259" key="22">
    <source>
        <dbReference type="PROSITE" id="PS50853"/>
    </source>
</evidence>
<dbReference type="Pfam" id="PF00102">
    <property type="entry name" value="Y_phosphatase"/>
    <property type="match status" value="2"/>
</dbReference>
<keyword evidence="9 17" id="KW-1133">Transmembrane helix</keyword>
<evidence type="ECO:0000256" key="4">
    <source>
        <dbReference type="ARBA" id="ARBA00022692"/>
    </source>
</evidence>
<dbReference type="CDD" id="cd14627">
    <property type="entry name" value="R-PTP-S-2"/>
    <property type="match status" value="1"/>
</dbReference>
<evidence type="ECO:0000256" key="11">
    <source>
        <dbReference type="ARBA" id="ARBA00023157"/>
    </source>
</evidence>
<dbReference type="FunFam" id="2.60.40.10:FF:000082">
    <property type="entry name" value="receptor-type tyrosine-protein phosphatase delta isoform X2"/>
    <property type="match status" value="1"/>
</dbReference>
<dbReference type="SMART" id="SM00404">
    <property type="entry name" value="PTPc_motif"/>
    <property type="match status" value="2"/>
</dbReference>
<dbReference type="InterPro" id="IPR003599">
    <property type="entry name" value="Ig_sub"/>
</dbReference>
<dbReference type="InterPro" id="IPR003961">
    <property type="entry name" value="FN3_dom"/>
</dbReference>
<dbReference type="PROSITE" id="PS00383">
    <property type="entry name" value="TYR_PHOSPHATASE_1"/>
    <property type="match status" value="1"/>
</dbReference>